<dbReference type="EMBL" id="LSZO01000059">
    <property type="protein sequence ID" value="KXU38923.1"/>
    <property type="molecule type" value="Genomic_DNA"/>
</dbReference>
<evidence type="ECO:0000256" key="2">
    <source>
        <dbReference type="ARBA" id="ARBA00022475"/>
    </source>
</evidence>
<keyword evidence="4 6" id="KW-1133">Transmembrane helix</keyword>
<evidence type="ECO:0000256" key="6">
    <source>
        <dbReference type="SAM" id="Phobius"/>
    </source>
</evidence>
<dbReference type="PIRSF" id="PIRSF006324">
    <property type="entry name" value="LeuE"/>
    <property type="match status" value="1"/>
</dbReference>
<dbReference type="OrthoDB" id="581870at2"/>
<keyword evidence="8" id="KW-1185">Reference proteome</keyword>
<evidence type="ECO:0000256" key="3">
    <source>
        <dbReference type="ARBA" id="ARBA00022692"/>
    </source>
</evidence>
<evidence type="ECO:0000313" key="7">
    <source>
        <dbReference type="EMBL" id="KXU38923.1"/>
    </source>
</evidence>
<dbReference type="PANTHER" id="PTHR30086:SF21">
    <property type="entry name" value="TRANSPORT PROTEIN"/>
    <property type="match status" value="1"/>
</dbReference>
<organism evidence="7 8">
    <name type="scientific">Ventosimonas gracilis</name>
    <dbReference type="NCBI Taxonomy" id="1680762"/>
    <lineage>
        <taxon>Bacteria</taxon>
        <taxon>Pseudomonadati</taxon>
        <taxon>Pseudomonadota</taxon>
        <taxon>Gammaproteobacteria</taxon>
        <taxon>Pseudomonadales</taxon>
        <taxon>Ventosimonadaceae</taxon>
        <taxon>Ventosimonas</taxon>
    </lineage>
</organism>
<evidence type="ECO:0000256" key="5">
    <source>
        <dbReference type="ARBA" id="ARBA00023136"/>
    </source>
</evidence>
<dbReference type="AlphaFoldDB" id="A0A139SWE6"/>
<name>A0A139SWE6_9GAMM</name>
<dbReference type="GO" id="GO:0015171">
    <property type="term" value="F:amino acid transmembrane transporter activity"/>
    <property type="evidence" value="ECO:0007669"/>
    <property type="project" value="TreeGrafter"/>
</dbReference>
<keyword evidence="3 6" id="KW-0812">Transmembrane</keyword>
<gene>
    <name evidence="7" type="ORF">AXE65_11460</name>
</gene>
<dbReference type="InterPro" id="IPR001123">
    <property type="entry name" value="LeuE-type"/>
</dbReference>
<protein>
    <submittedName>
        <fullName evidence="7">Lysine transporter LysE</fullName>
    </submittedName>
</protein>
<dbReference type="Proteomes" id="UP000072660">
    <property type="component" value="Unassembled WGS sequence"/>
</dbReference>
<feature type="transmembrane region" description="Helical" evidence="6">
    <location>
        <begin position="181"/>
        <end position="202"/>
    </location>
</feature>
<dbReference type="Pfam" id="PF01810">
    <property type="entry name" value="LysE"/>
    <property type="match status" value="1"/>
</dbReference>
<reference evidence="7 8" key="1">
    <citation type="submission" date="2016-02" db="EMBL/GenBank/DDBJ databases">
        <authorList>
            <person name="Wen L."/>
            <person name="He K."/>
            <person name="Yang H."/>
        </authorList>
    </citation>
    <scope>NUCLEOTIDE SEQUENCE [LARGE SCALE GENOMIC DNA]</scope>
    <source>
        <strain evidence="7 8">CV58</strain>
    </source>
</reference>
<keyword evidence="5 6" id="KW-0472">Membrane</keyword>
<dbReference type="RefSeq" id="WP_068388131.1">
    <property type="nucleotide sequence ID" value="NZ_LSZO01000059.1"/>
</dbReference>
<keyword evidence="2" id="KW-1003">Cell membrane</keyword>
<sequence>MSEFLAVAALHLLAVALPGPDFAVILRQSLHFGRRIGILTALGIGAGICVHVLYSLIGVAALLQSSAWLMRSAELLGAGWLLYLGMMFIRPCKTTAQTADNHKASAAHPARAFALGFMTNATNPKAPLFFLALFTSVVSSQTPLSVRLLYGLWMCLATALWFVLVSLLFTQPKLHQRFLRLSRTLETAMGFLLIAFSLRLFWQVANGIVE</sequence>
<evidence type="ECO:0000256" key="4">
    <source>
        <dbReference type="ARBA" id="ARBA00022989"/>
    </source>
</evidence>
<dbReference type="GO" id="GO:0005886">
    <property type="term" value="C:plasma membrane"/>
    <property type="evidence" value="ECO:0007669"/>
    <property type="project" value="UniProtKB-SubCell"/>
</dbReference>
<evidence type="ECO:0000256" key="1">
    <source>
        <dbReference type="ARBA" id="ARBA00004651"/>
    </source>
</evidence>
<comment type="subcellular location">
    <subcellularLocation>
        <location evidence="1">Cell membrane</location>
        <topology evidence="1">Multi-pass membrane protein</topology>
    </subcellularLocation>
</comment>
<evidence type="ECO:0000313" key="8">
    <source>
        <dbReference type="Proteomes" id="UP000072660"/>
    </source>
</evidence>
<proteinExistence type="predicted"/>
<comment type="caution">
    <text evidence="7">The sequence shown here is derived from an EMBL/GenBank/DDBJ whole genome shotgun (WGS) entry which is preliminary data.</text>
</comment>
<dbReference type="PANTHER" id="PTHR30086">
    <property type="entry name" value="ARGININE EXPORTER PROTEIN ARGO"/>
    <property type="match status" value="1"/>
</dbReference>
<feature type="transmembrane region" description="Helical" evidence="6">
    <location>
        <begin position="150"/>
        <end position="169"/>
    </location>
</feature>
<accession>A0A139SWE6</accession>
<feature type="transmembrane region" description="Helical" evidence="6">
    <location>
        <begin position="39"/>
        <end position="63"/>
    </location>
</feature>